<gene>
    <name evidence="2" type="ORF">D6D28_06461</name>
</gene>
<sequence length="198" mass="22427">MPAKFPDMPEIIASADLRKGPVEQDTIGWMNAVQSCLDDYTSWDRYADGQIYVRSHMDKTSCTLARISLRATDTNKSKGLSKYYSNELEPAICKLVRQEEKRLQEMPESRSDTENEDDSEQEANKEVGGAKRKREDQEDGPESAKKIKQEADQKCEGIIEGLHDLRDRVAQTGVNTIVIRRAFLKLEGDILELMAAED</sequence>
<dbReference type="Proteomes" id="UP000304951">
    <property type="component" value="Unassembled WGS sequence"/>
</dbReference>
<feature type="compositionally biased region" description="Basic and acidic residues" evidence="1">
    <location>
        <begin position="102"/>
        <end position="113"/>
    </location>
</feature>
<accession>A0A4S8SED9</accession>
<protein>
    <submittedName>
        <fullName evidence="2">Uncharacterized protein</fullName>
    </submittedName>
</protein>
<feature type="compositionally biased region" description="Basic and acidic residues" evidence="1">
    <location>
        <begin position="122"/>
        <end position="151"/>
    </location>
</feature>
<feature type="region of interest" description="Disordered" evidence="1">
    <location>
        <begin position="102"/>
        <end position="151"/>
    </location>
</feature>
<comment type="caution">
    <text evidence="2">The sequence shown here is derived from an EMBL/GenBank/DDBJ whole genome shotgun (WGS) entry which is preliminary data.</text>
</comment>
<evidence type="ECO:0000313" key="3">
    <source>
        <dbReference type="Proteomes" id="UP000304951"/>
    </source>
</evidence>
<evidence type="ECO:0000256" key="1">
    <source>
        <dbReference type="SAM" id="MobiDB-lite"/>
    </source>
</evidence>
<proteinExistence type="predicted"/>
<evidence type="ECO:0000313" key="2">
    <source>
        <dbReference type="EMBL" id="THV68705.1"/>
    </source>
</evidence>
<dbReference type="AlphaFoldDB" id="A0A4S8SED9"/>
<dbReference type="EMBL" id="QZAF01000300">
    <property type="protein sequence ID" value="THV68705.1"/>
    <property type="molecule type" value="Genomic_DNA"/>
</dbReference>
<reference evidence="2 3" key="1">
    <citation type="submission" date="2018-10" db="EMBL/GenBank/DDBJ databases">
        <title>Fifty Aureobasidium pullulans genomes reveal a recombining polyextremotolerant generalist.</title>
        <authorList>
            <person name="Gostincar C."/>
            <person name="Turk M."/>
            <person name="Zajc J."/>
            <person name="Gunde-Cimerman N."/>
        </authorList>
    </citation>
    <scope>NUCLEOTIDE SEQUENCE [LARGE SCALE GENOMIC DNA]</scope>
    <source>
        <strain evidence="2 3">EXF-11900</strain>
    </source>
</reference>
<organism evidence="2 3">
    <name type="scientific">Aureobasidium pullulans</name>
    <name type="common">Black yeast</name>
    <name type="synonym">Pullularia pullulans</name>
    <dbReference type="NCBI Taxonomy" id="5580"/>
    <lineage>
        <taxon>Eukaryota</taxon>
        <taxon>Fungi</taxon>
        <taxon>Dikarya</taxon>
        <taxon>Ascomycota</taxon>
        <taxon>Pezizomycotina</taxon>
        <taxon>Dothideomycetes</taxon>
        <taxon>Dothideomycetidae</taxon>
        <taxon>Dothideales</taxon>
        <taxon>Saccotheciaceae</taxon>
        <taxon>Aureobasidium</taxon>
    </lineage>
</organism>
<name>A0A4S8SED9_AURPU</name>